<accession>A0A835R5J6</accession>
<dbReference type="AlphaFoldDB" id="A0A835R5J6"/>
<keyword evidence="2" id="KW-1185">Reference proteome</keyword>
<sequence>MKKKKKKPSGDSASWIRASPLHQLRPSIPIMWSSQFYLEAGYGSLLRFLSAWVFLLSRWRLLGFYLRRKIRLLPMGTTSTEGVRRLGSRIRGDHRDLGQIDRASSVQRQRLDRSPYQTYL</sequence>
<name>A0A835R5J6_VANPL</name>
<protein>
    <submittedName>
        <fullName evidence="1">Uncharacterized protein</fullName>
    </submittedName>
</protein>
<comment type="caution">
    <text evidence="1">The sequence shown here is derived from an EMBL/GenBank/DDBJ whole genome shotgun (WGS) entry which is preliminary data.</text>
</comment>
<gene>
    <name evidence="1" type="ORF">HPP92_010009</name>
</gene>
<evidence type="ECO:0000313" key="1">
    <source>
        <dbReference type="EMBL" id="KAG0485930.1"/>
    </source>
</evidence>
<proteinExistence type="predicted"/>
<organism evidence="1 2">
    <name type="scientific">Vanilla planifolia</name>
    <name type="common">Vanilla</name>
    <dbReference type="NCBI Taxonomy" id="51239"/>
    <lineage>
        <taxon>Eukaryota</taxon>
        <taxon>Viridiplantae</taxon>
        <taxon>Streptophyta</taxon>
        <taxon>Embryophyta</taxon>
        <taxon>Tracheophyta</taxon>
        <taxon>Spermatophyta</taxon>
        <taxon>Magnoliopsida</taxon>
        <taxon>Liliopsida</taxon>
        <taxon>Asparagales</taxon>
        <taxon>Orchidaceae</taxon>
        <taxon>Vanilloideae</taxon>
        <taxon>Vanilleae</taxon>
        <taxon>Vanilla</taxon>
    </lineage>
</organism>
<evidence type="ECO:0000313" key="2">
    <source>
        <dbReference type="Proteomes" id="UP000636800"/>
    </source>
</evidence>
<dbReference type="OrthoDB" id="10266706at2759"/>
<reference evidence="1 2" key="1">
    <citation type="journal article" date="2020" name="Nat. Food">
        <title>A phased Vanilla planifolia genome enables genetic improvement of flavour and production.</title>
        <authorList>
            <person name="Hasing T."/>
            <person name="Tang H."/>
            <person name="Brym M."/>
            <person name="Khazi F."/>
            <person name="Huang T."/>
            <person name="Chambers A.H."/>
        </authorList>
    </citation>
    <scope>NUCLEOTIDE SEQUENCE [LARGE SCALE GENOMIC DNA]</scope>
    <source>
        <tissue evidence="1">Leaf</tissue>
    </source>
</reference>
<dbReference type="Proteomes" id="UP000636800">
    <property type="component" value="Unassembled WGS sequence"/>
</dbReference>
<dbReference type="EMBL" id="JADCNL010000004">
    <property type="protein sequence ID" value="KAG0485930.1"/>
    <property type="molecule type" value="Genomic_DNA"/>
</dbReference>